<sequence>MPPTTRSKATKISNSTSAPEEFIHKSSTAGARRAKETSQLLSSPKASARQLPVPRSRRAKETSQLLSSPRAAAQQLPVPRSRKAKEPSHLASALSEVSTRVLPDNAIVHWPCRTCSCPQGVFTPPIDVCMFCEHDMDDHDLSTDNIAWDPNVCHVSQREELVAAALRLVLEKGVVVIRATPQVGKTTLLVLLGRHILYNHHSLEPIWMQWKRKEDRNGLNYIEYLNQEAKEWHRINARHRPSHPNAKKIYLIDEAQNSYSDVEFWTRVLKNRYTRSRSLFVLVCVYGSTTDSLTRFIGRDQNIQSEAIKIDQSQRIDLRPSVKGGLCMQFTWKETEDVVQKWAYDNKFKLMGNVGQYMHTATSGHPGMLGMLLMSFDSCFSQLDSKVRLSRTWTPELCHSIITNQVNYLDVLERCGRGVWTTDAESFCLNALWREEYADIKYVDVVKAMSKAAMQRDGYVHSQTGFDAFAFCHKMGFLHTEPLAGTDMEIKYVFASPVHRRVAHRRLLPGPDPDAAADGRTLLQVCLNAIEGISPSAIQNRSNDRWSIPEAAFQDEMYRCLFRELHHLPILSEYSHSSSGKVDFYVFNKKWGIEILQSGSKAQIMEHAARFGPGGKYSTWNILEDYIVLNFCPKTKLRNLEVQDTQLKSHIMQIVIDAHARIAEVYTYDTQLKASFTLGEGRYGSGTGAYNLGMPNEESNGSTADRGHAFGTLDMALLLRGERDSRRQVLQMSMEQILQMPEEERAIILSYFTTG</sequence>
<evidence type="ECO:0000313" key="2">
    <source>
        <dbReference type="EMBL" id="ERF69262.1"/>
    </source>
</evidence>
<proteinExistence type="predicted"/>
<dbReference type="AlphaFoldDB" id="U1FWN4"/>
<evidence type="ECO:0000313" key="3">
    <source>
        <dbReference type="Proteomes" id="UP000019373"/>
    </source>
</evidence>
<dbReference type="OrthoDB" id="2364732at2759"/>
<name>U1FWN4_ENDPU</name>
<keyword evidence="3" id="KW-1185">Reference proteome</keyword>
<accession>U1FWN4</accession>
<dbReference type="OMA" id="WIVINCA"/>
<dbReference type="EMBL" id="KE721457">
    <property type="protein sequence ID" value="ERF69262.1"/>
    <property type="molecule type" value="Genomic_DNA"/>
</dbReference>
<dbReference type="HOGENOM" id="CLU_021420_0_0_1"/>
<dbReference type="GeneID" id="19239001"/>
<gene>
    <name evidence="2" type="ORF">EPUS_03966</name>
</gene>
<reference evidence="3" key="1">
    <citation type="journal article" date="2014" name="BMC Genomics">
        <title>Genome characteristics reveal the impact of lichenization on lichen-forming fungus Endocarpon pusillum Hedwig (Verrucariales, Ascomycota).</title>
        <authorList>
            <person name="Wang Y.-Y."/>
            <person name="Liu B."/>
            <person name="Zhang X.-Y."/>
            <person name="Zhou Q.-M."/>
            <person name="Zhang T."/>
            <person name="Li H."/>
            <person name="Yu Y.-F."/>
            <person name="Zhang X.-L."/>
            <person name="Hao X.-Y."/>
            <person name="Wang M."/>
            <person name="Wang L."/>
            <person name="Wei J.-C."/>
        </authorList>
    </citation>
    <scope>NUCLEOTIDE SEQUENCE [LARGE SCALE GENOMIC DNA]</scope>
    <source>
        <strain evidence="3">Z07020 / HMAS-L-300199</strain>
    </source>
</reference>
<dbReference type="eggNOG" id="ENOG502S68H">
    <property type="taxonomic scope" value="Eukaryota"/>
</dbReference>
<dbReference type="SUPFAM" id="SSF52540">
    <property type="entry name" value="P-loop containing nucleoside triphosphate hydrolases"/>
    <property type="match status" value="1"/>
</dbReference>
<organism evidence="2 3">
    <name type="scientific">Endocarpon pusillum (strain Z07020 / HMAS-L-300199)</name>
    <name type="common">Lichen-forming fungus</name>
    <dbReference type="NCBI Taxonomy" id="1263415"/>
    <lineage>
        <taxon>Eukaryota</taxon>
        <taxon>Fungi</taxon>
        <taxon>Dikarya</taxon>
        <taxon>Ascomycota</taxon>
        <taxon>Pezizomycotina</taxon>
        <taxon>Eurotiomycetes</taxon>
        <taxon>Chaetothyriomycetidae</taxon>
        <taxon>Verrucariales</taxon>
        <taxon>Verrucariaceae</taxon>
        <taxon>Endocarpon</taxon>
    </lineage>
</organism>
<protein>
    <submittedName>
        <fullName evidence="2">Uncharacterized protein</fullName>
    </submittedName>
</protein>
<evidence type="ECO:0000256" key="1">
    <source>
        <dbReference type="SAM" id="MobiDB-lite"/>
    </source>
</evidence>
<dbReference type="RefSeq" id="XP_007805020.1">
    <property type="nucleotide sequence ID" value="XM_007806829.1"/>
</dbReference>
<dbReference type="InterPro" id="IPR027417">
    <property type="entry name" value="P-loop_NTPase"/>
</dbReference>
<dbReference type="Proteomes" id="UP000019373">
    <property type="component" value="Unassembled WGS sequence"/>
</dbReference>
<feature type="compositionally biased region" description="Polar residues" evidence="1">
    <location>
        <begin position="1"/>
        <end position="18"/>
    </location>
</feature>
<feature type="region of interest" description="Disordered" evidence="1">
    <location>
        <begin position="1"/>
        <end position="93"/>
    </location>
</feature>